<evidence type="ECO:0000256" key="5">
    <source>
        <dbReference type="ARBA" id="ARBA00023239"/>
    </source>
</evidence>
<gene>
    <name evidence="7 9" type="primary">pyrF</name>
    <name evidence="9" type="ORF">IAC56_02900</name>
</gene>
<dbReference type="Proteomes" id="UP000824083">
    <property type="component" value="Unassembled WGS sequence"/>
</dbReference>
<dbReference type="NCBIfam" id="TIGR02127">
    <property type="entry name" value="pyrF_sub2"/>
    <property type="match status" value="1"/>
</dbReference>
<dbReference type="PANTHER" id="PTHR43375:SF1">
    <property type="entry name" value="OROTIDINE 5'-PHOSPHATE DECARBOXYLASE"/>
    <property type="match status" value="1"/>
</dbReference>
<name>A0A9D1IGT2_9BURK</name>
<dbReference type="EMBL" id="DVMY01000051">
    <property type="protein sequence ID" value="HIU37205.1"/>
    <property type="molecule type" value="Genomic_DNA"/>
</dbReference>
<comment type="pathway">
    <text evidence="1 7">Pyrimidine metabolism; UMP biosynthesis via de novo pathway; UMP from orotate: step 2/2.</text>
</comment>
<dbReference type="SMART" id="SM00934">
    <property type="entry name" value="OMPdecase"/>
    <property type="match status" value="1"/>
</dbReference>
<dbReference type="AlphaFoldDB" id="A0A9D1IGT2"/>
<reference evidence="9" key="2">
    <citation type="journal article" date="2021" name="PeerJ">
        <title>Extensive microbial diversity within the chicken gut microbiome revealed by metagenomics and culture.</title>
        <authorList>
            <person name="Gilroy R."/>
            <person name="Ravi A."/>
            <person name="Getino M."/>
            <person name="Pursley I."/>
            <person name="Horton D.L."/>
            <person name="Alikhan N.F."/>
            <person name="Baker D."/>
            <person name="Gharbi K."/>
            <person name="Hall N."/>
            <person name="Watson M."/>
            <person name="Adriaenssens E.M."/>
            <person name="Foster-Nyarko E."/>
            <person name="Jarju S."/>
            <person name="Secka A."/>
            <person name="Antonio M."/>
            <person name="Oren A."/>
            <person name="Chaudhuri R.R."/>
            <person name="La Ragione R."/>
            <person name="Hildebrand F."/>
            <person name="Pallen M.J."/>
        </authorList>
    </citation>
    <scope>NUCLEOTIDE SEQUENCE</scope>
    <source>
        <strain evidence="9">7463</strain>
    </source>
</reference>
<dbReference type="GO" id="GO:0004590">
    <property type="term" value="F:orotidine-5'-phosphate decarboxylase activity"/>
    <property type="evidence" value="ECO:0007669"/>
    <property type="project" value="UniProtKB-UniRule"/>
</dbReference>
<dbReference type="InterPro" id="IPR001754">
    <property type="entry name" value="OMPdeCOase_dom"/>
</dbReference>
<dbReference type="PANTHER" id="PTHR43375">
    <property type="entry name" value="OROTIDINE 5'-PHOSPHATE DECARBOXYLASE"/>
    <property type="match status" value="1"/>
</dbReference>
<keyword evidence="5 7" id="KW-0456">Lyase</keyword>
<feature type="active site" description="Proton donor" evidence="7">
    <location>
        <position position="95"/>
    </location>
</feature>
<evidence type="ECO:0000256" key="7">
    <source>
        <dbReference type="HAMAP-Rule" id="MF_01215"/>
    </source>
</evidence>
<dbReference type="InterPro" id="IPR011060">
    <property type="entry name" value="RibuloseP-bd_barrel"/>
</dbReference>
<protein>
    <recommendedName>
        <fullName evidence="7">Orotidine 5'-phosphate decarboxylase</fullName>
        <ecNumber evidence="7">4.1.1.23</ecNumber>
    </recommendedName>
    <alternativeName>
        <fullName evidence="7">OMP decarboxylase</fullName>
        <shortName evidence="7">OMPDCase</shortName>
        <shortName evidence="7">OMPdecase</shortName>
    </alternativeName>
</protein>
<dbReference type="Pfam" id="PF00215">
    <property type="entry name" value="OMPdecase"/>
    <property type="match status" value="1"/>
</dbReference>
<dbReference type="EC" id="4.1.1.23" evidence="7"/>
<evidence type="ECO:0000256" key="2">
    <source>
        <dbReference type="ARBA" id="ARBA00008847"/>
    </source>
</evidence>
<dbReference type="PROSITE" id="PS00156">
    <property type="entry name" value="OMPDECASE"/>
    <property type="match status" value="1"/>
</dbReference>
<dbReference type="CDD" id="cd04725">
    <property type="entry name" value="OMP_decarboxylase_like"/>
    <property type="match status" value="1"/>
</dbReference>
<dbReference type="HAMAP" id="MF_01215">
    <property type="entry name" value="OMPdecase_type2"/>
    <property type="match status" value="1"/>
</dbReference>
<comment type="caution">
    <text evidence="9">The sequence shown here is derived from an EMBL/GenBank/DDBJ whole genome shotgun (WGS) entry which is preliminary data.</text>
</comment>
<organism evidence="9 10">
    <name type="scientific">Candidatus Aphodousia faecigallinarum</name>
    <dbReference type="NCBI Taxonomy" id="2840677"/>
    <lineage>
        <taxon>Bacteria</taxon>
        <taxon>Pseudomonadati</taxon>
        <taxon>Pseudomonadota</taxon>
        <taxon>Betaproteobacteria</taxon>
        <taxon>Burkholderiales</taxon>
        <taxon>Sutterellaceae</taxon>
        <taxon>Sutterellaceae incertae sedis</taxon>
        <taxon>Candidatus Aphodousia</taxon>
    </lineage>
</organism>
<evidence type="ECO:0000256" key="1">
    <source>
        <dbReference type="ARBA" id="ARBA00004861"/>
    </source>
</evidence>
<dbReference type="InterPro" id="IPR013785">
    <property type="entry name" value="Aldolase_TIM"/>
</dbReference>
<dbReference type="GO" id="GO:0044205">
    <property type="term" value="P:'de novo' UMP biosynthetic process"/>
    <property type="evidence" value="ECO:0007669"/>
    <property type="project" value="UniProtKB-UniRule"/>
</dbReference>
<dbReference type="InterPro" id="IPR011995">
    <property type="entry name" value="OMPdecase_type-2"/>
</dbReference>
<evidence type="ECO:0000313" key="9">
    <source>
        <dbReference type="EMBL" id="HIU37205.1"/>
    </source>
</evidence>
<keyword evidence="4 7" id="KW-0665">Pyrimidine biosynthesis</keyword>
<dbReference type="GO" id="GO:0006207">
    <property type="term" value="P:'de novo' pyrimidine nucleobase biosynthetic process"/>
    <property type="evidence" value="ECO:0007669"/>
    <property type="project" value="InterPro"/>
</dbReference>
<evidence type="ECO:0000313" key="10">
    <source>
        <dbReference type="Proteomes" id="UP000824083"/>
    </source>
</evidence>
<feature type="domain" description="Orotidine 5'-phosphate decarboxylase" evidence="8">
    <location>
        <begin position="17"/>
        <end position="255"/>
    </location>
</feature>
<keyword evidence="3 7" id="KW-0210">Decarboxylase</keyword>
<comment type="similarity">
    <text evidence="2 7">Belongs to the OMP decarboxylase family. Type 2 subfamily.</text>
</comment>
<dbReference type="SUPFAM" id="SSF51366">
    <property type="entry name" value="Ribulose-phoshate binding barrel"/>
    <property type="match status" value="1"/>
</dbReference>
<evidence type="ECO:0000256" key="4">
    <source>
        <dbReference type="ARBA" id="ARBA00022975"/>
    </source>
</evidence>
<reference evidence="9" key="1">
    <citation type="submission" date="2020-10" db="EMBL/GenBank/DDBJ databases">
        <authorList>
            <person name="Gilroy R."/>
        </authorList>
    </citation>
    <scope>NUCLEOTIDE SEQUENCE</scope>
    <source>
        <strain evidence="9">7463</strain>
    </source>
</reference>
<evidence type="ECO:0000259" key="8">
    <source>
        <dbReference type="SMART" id="SM00934"/>
    </source>
</evidence>
<evidence type="ECO:0000256" key="6">
    <source>
        <dbReference type="ARBA" id="ARBA00049157"/>
    </source>
</evidence>
<comment type="catalytic activity">
    <reaction evidence="6 7">
        <text>orotidine 5'-phosphate + H(+) = UMP + CO2</text>
        <dbReference type="Rhea" id="RHEA:11596"/>
        <dbReference type="ChEBI" id="CHEBI:15378"/>
        <dbReference type="ChEBI" id="CHEBI:16526"/>
        <dbReference type="ChEBI" id="CHEBI:57538"/>
        <dbReference type="ChEBI" id="CHEBI:57865"/>
        <dbReference type="EC" id="4.1.1.23"/>
    </reaction>
</comment>
<evidence type="ECO:0000256" key="3">
    <source>
        <dbReference type="ARBA" id="ARBA00022793"/>
    </source>
</evidence>
<dbReference type="InterPro" id="IPR018089">
    <property type="entry name" value="OMPdecase_AS"/>
</dbReference>
<sequence length="274" mass="29546">MTFIEKLKNRWSESQSLLCVGLDPDLNRFPESIKAKKDCYYEFCTAIVDATAQCACAFKPQIAYFASCGAEAELKAIIEYIHTHYPTIPVVLDSKRGDIGSTAKHYAKEAFERFGADAVTLSPYMGFDSVQPYLEYEDRGAILLCRTSNPGGNDIQMLQVDGKPIYQRVAELAAGPWNLNGQLGLVVGATYPAEIAAVRGIVGDMPLLVPGVGAQGGDINACVTAGITAEKTGMMINSSRAILYASKGEDFKDAAARVAKETRDKINAARGLSI</sequence>
<proteinExistence type="inferred from homology"/>
<dbReference type="Gene3D" id="3.20.20.70">
    <property type="entry name" value="Aldolase class I"/>
    <property type="match status" value="1"/>
</dbReference>
<accession>A0A9D1IGT2</accession>